<protein>
    <submittedName>
        <fullName evidence="2">Putative EG45-like domain containing protein 1</fullName>
    </submittedName>
</protein>
<accession>A0A7J7BWC2</accession>
<gene>
    <name evidence="2" type="ORF">HS088_TW23G00660</name>
</gene>
<evidence type="ECO:0000313" key="2">
    <source>
        <dbReference type="EMBL" id="KAF5725927.1"/>
    </source>
</evidence>
<comment type="caution">
    <text evidence="2">The sequence shown here is derived from an EMBL/GenBank/DDBJ whole genome shotgun (WGS) entry which is preliminary data.</text>
</comment>
<dbReference type="GO" id="GO:0009627">
    <property type="term" value="P:systemic acquired resistance"/>
    <property type="evidence" value="ECO:0007669"/>
    <property type="project" value="InterPro"/>
</dbReference>
<dbReference type="AlphaFoldDB" id="A0A7J7BWC2"/>
<dbReference type="SUPFAM" id="SSF50685">
    <property type="entry name" value="Barwin-like endoglucanases"/>
    <property type="match status" value="1"/>
</dbReference>
<evidence type="ECO:0000313" key="3">
    <source>
        <dbReference type="Proteomes" id="UP000593562"/>
    </source>
</evidence>
<dbReference type="Gene3D" id="2.40.40.10">
    <property type="entry name" value="RlpA-like domain"/>
    <property type="match status" value="1"/>
</dbReference>
<dbReference type="InParanoid" id="A0A7J7BWC2"/>
<dbReference type="InterPro" id="IPR007112">
    <property type="entry name" value="Expansin/allergen_DPBB_dom"/>
</dbReference>
<dbReference type="EMBL" id="JAAARO010000023">
    <property type="protein sequence ID" value="KAF5725927.1"/>
    <property type="molecule type" value="Genomic_DNA"/>
</dbReference>
<organism evidence="2 3">
    <name type="scientific">Tripterygium wilfordii</name>
    <name type="common">Thunder God vine</name>
    <dbReference type="NCBI Taxonomy" id="458696"/>
    <lineage>
        <taxon>Eukaryota</taxon>
        <taxon>Viridiplantae</taxon>
        <taxon>Streptophyta</taxon>
        <taxon>Embryophyta</taxon>
        <taxon>Tracheophyta</taxon>
        <taxon>Spermatophyta</taxon>
        <taxon>Magnoliopsida</taxon>
        <taxon>eudicotyledons</taxon>
        <taxon>Gunneridae</taxon>
        <taxon>Pentapetalae</taxon>
        <taxon>rosids</taxon>
        <taxon>fabids</taxon>
        <taxon>Celastrales</taxon>
        <taxon>Celastraceae</taxon>
        <taxon>Tripterygium</taxon>
    </lineage>
</organism>
<keyword evidence="3" id="KW-1185">Reference proteome</keyword>
<dbReference type="PANTHER" id="PTHR47295">
    <property type="entry name" value="EG45-LIKE DOMAIN CONTAINING PROTEIN 1-RELATED"/>
    <property type="match status" value="1"/>
</dbReference>
<dbReference type="GO" id="GO:0048046">
    <property type="term" value="C:apoplast"/>
    <property type="evidence" value="ECO:0007669"/>
    <property type="project" value="InterPro"/>
</dbReference>
<name>A0A7J7BWC2_TRIWF</name>
<proteinExistence type="predicted"/>
<feature type="domain" description="Expansin-like EG45" evidence="1">
    <location>
        <begin position="9"/>
        <end position="106"/>
    </location>
</feature>
<dbReference type="InterPro" id="IPR044206">
    <property type="entry name" value="EGC1/2"/>
</dbReference>
<sequence>MALFSMSFPAVQGYPAVVIIGYRYAKISDTDTLWRNGAVCGKHYKVTCTAMVDRGASPCIEGGPSVTVTIAGICHNCPAHILMTQESFAFIAKPEITHNLRVNLEE</sequence>
<dbReference type="PANTHER" id="PTHR47295:SF14">
    <property type="entry name" value="OS06G0688300 PROTEIN"/>
    <property type="match status" value="1"/>
</dbReference>
<reference evidence="2 3" key="1">
    <citation type="journal article" date="2020" name="Nat. Commun.">
        <title>Genome of Tripterygium wilfordii and identification of cytochrome P450 involved in triptolide biosynthesis.</title>
        <authorList>
            <person name="Tu L."/>
            <person name="Su P."/>
            <person name="Zhang Z."/>
            <person name="Gao L."/>
            <person name="Wang J."/>
            <person name="Hu T."/>
            <person name="Zhou J."/>
            <person name="Zhang Y."/>
            <person name="Zhao Y."/>
            <person name="Liu Y."/>
            <person name="Song Y."/>
            <person name="Tong Y."/>
            <person name="Lu Y."/>
            <person name="Yang J."/>
            <person name="Xu C."/>
            <person name="Jia M."/>
            <person name="Peters R.J."/>
            <person name="Huang L."/>
            <person name="Gao W."/>
        </authorList>
    </citation>
    <scope>NUCLEOTIDE SEQUENCE [LARGE SCALE GENOMIC DNA]</scope>
    <source>
        <strain evidence="3">cv. XIE 37</strain>
        <tissue evidence="2">Leaf</tissue>
    </source>
</reference>
<dbReference type="PROSITE" id="PS50842">
    <property type="entry name" value="EXPANSIN_EG45"/>
    <property type="match status" value="1"/>
</dbReference>
<dbReference type="InterPro" id="IPR036908">
    <property type="entry name" value="RlpA-like_sf"/>
</dbReference>
<evidence type="ECO:0000259" key="1">
    <source>
        <dbReference type="PROSITE" id="PS50842"/>
    </source>
</evidence>
<dbReference type="Proteomes" id="UP000593562">
    <property type="component" value="Unassembled WGS sequence"/>
</dbReference>